<comment type="caution">
    <text evidence="9">The sequence shown here is derived from an EMBL/GenBank/DDBJ whole genome shotgun (WGS) entry which is preliminary data.</text>
</comment>
<dbReference type="InterPro" id="IPR005923">
    <property type="entry name" value="HutG"/>
</dbReference>
<sequence>MDKFSFLHPGMKSHFSDRFVTRISDCLGWYKEGMSGDVGLIGLPASKSSITPSHSSGAPQTIRSCLNSYTTYSGERSKDYKDLRILDFGDVRIHPTNLDETISRLYISVKEMLEVRACERYVLLGGDHGVSYPAIRAFQDHYGTVGVIQWDAHHDVRNLEDGGRTNGTPFRSLVESGHLKGDHLVQVGIRDFSNAMKYHEFAKDHGIKVYTMGDVEQTGIVPIVKKEVERLSKITNIIYLSVDMDAADQAFAPGCPAIGPGGLTSRELLASVSEAAKHEKVKAMDIVEVDPAVDFRDMTSRLAAHVMVRFLFL</sequence>
<reference evidence="9 10" key="1">
    <citation type="journal article" date="2015" name="Stand. Genomic Sci.">
        <title>Genomic Encyclopedia of Bacterial and Archaeal Type Strains, Phase III: the genomes of soil and plant-associated and newly described type strains.</title>
        <authorList>
            <person name="Whitman W.B."/>
            <person name="Woyke T."/>
            <person name="Klenk H.P."/>
            <person name="Zhou Y."/>
            <person name="Lilburn T.G."/>
            <person name="Beck B.J."/>
            <person name="De Vos P."/>
            <person name="Vandamme P."/>
            <person name="Eisen J.A."/>
            <person name="Garrity G."/>
            <person name="Hugenholtz P."/>
            <person name="Kyrpides N.C."/>
        </authorList>
    </citation>
    <scope>NUCLEOTIDE SEQUENCE [LARGE SCALE GENOMIC DNA]</scope>
    <source>
        <strain evidence="9 10">CV53</strain>
    </source>
</reference>
<dbReference type="Gene3D" id="3.40.800.10">
    <property type="entry name" value="Ureohydrolase domain"/>
    <property type="match status" value="1"/>
</dbReference>
<keyword evidence="2 8" id="KW-0378">Hydrolase</keyword>
<dbReference type="EC" id="3.5.3.8" evidence="5"/>
<dbReference type="Pfam" id="PF00491">
    <property type="entry name" value="Arginase"/>
    <property type="match status" value="1"/>
</dbReference>
<evidence type="ECO:0000256" key="4">
    <source>
        <dbReference type="ARBA" id="ARBA00023211"/>
    </source>
</evidence>
<comment type="similarity">
    <text evidence="7 8">Belongs to the arginase family.</text>
</comment>
<dbReference type="InterPro" id="IPR006035">
    <property type="entry name" value="Ureohydrolase"/>
</dbReference>
<dbReference type="PANTHER" id="PTHR11358">
    <property type="entry name" value="ARGINASE/AGMATINASE"/>
    <property type="match status" value="1"/>
</dbReference>
<dbReference type="CDD" id="cd09990">
    <property type="entry name" value="Agmatinase-like"/>
    <property type="match status" value="1"/>
</dbReference>
<evidence type="ECO:0000256" key="3">
    <source>
        <dbReference type="ARBA" id="ARBA00022808"/>
    </source>
</evidence>
<dbReference type="PROSITE" id="PS01053">
    <property type="entry name" value="ARGINASE_1"/>
    <property type="match status" value="1"/>
</dbReference>
<keyword evidence="4 6" id="KW-0464">Manganese</keyword>
<evidence type="ECO:0000256" key="5">
    <source>
        <dbReference type="NCBIfam" id="TIGR01227"/>
    </source>
</evidence>
<dbReference type="PANTHER" id="PTHR11358:SF35">
    <property type="entry name" value="FORMIMIDOYLGLUTAMASE"/>
    <property type="match status" value="1"/>
</dbReference>
<dbReference type="GO" id="GO:0050415">
    <property type="term" value="F:formimidoylglutamase activity"/>
    <property type="evidence" value="ECO:0007669"/>
    <property type="project" value="UniProtKB-UniRule"/>
</dbReference>
<dbReference type="AlphaFoldDB" id="A0A4R2BKS8"/>
<evidence type="ECO:0000313" key="9">
    <source>
        <dbReference type="EMBL" id="TCN27142.1"/>
    </source>
</evidence>
<dbReference type="SUPFAM" id="SSF52768">
    <property type="entry name" value="Arginase/deacetylase"/>
    <property type="match status" value="1"/>
</dbReference>
<keyword evidence="3" id="KW-0369">Histidine metabolism</keyword>
<dbReference type="GO" id="GO:0033389">
    <property type="term" value="P:putrescine biosynthetic process from arginine, via agmatine"/>
    <property type="evidence" value="ECO:0007669"/>
    <property type="project" value="TreeGrafter"/>
</dbReference>
<feature type="binding site" evidence="6">
    <location>
        <position position="128"/>
    </location>
    <ligand>
        <name>Mn(2+)</name>
        <dbReference type="ChEBI" id="CHEBI:29035"/>
        <label>1</label>
    </ligand>
</feature>
<evidence type="ECO:0000256" key="6">
    <source>
        <dbReference type="PIRSR" id="PIRSR036979-1"/>
    </source>
</evidence>
<feature type="binding site" evidence="6">
    <location>
        <position position="153"/>
    </location>
    <ligand>
        <name>Mn(2+)</name>
        <dbReference type="ChEBI" id="CHEBI:29035"/>
        <label>1</label>
    </ligand>
</feature>
<dbReference type="GO" id="GO:0008783">
    <property type="term" value="F:agmatinase activity"/>
    <property type="evidence" value="ECO:0007669"/>
    <property type="project" value="TreeGrafter"/>
</dbReference>
<dbReference type="InterPro" id="IPR023696">
    <property type="entry name" value="Ureohydrolase_dom_sf"/>
</dbReference>
<dbReference type="Proteomes" id="UP000295689">
    <property type="component" value="Unassembled WGS sequence"/>
</dbReference>
<dbReference type="GO" id="GO:0019556">
    <property type="term" value="P:L-histidine catabolic process to glutamate and formamide"/>
    <property type="evidence" value="ECO:0007669"/>
    <property type="project" value="UniProtKB-UniRule"/>
</dbReference>
<name>A0A4R2BKS8_9BACI</name>
<dbReference type="GO" id="GO:0046872">
    <property type="term" value="F:metal ion binding"/>
    <property type="evidence" value="ECO:0007669"/>
    <property type="project" value="UniProtKB-KW"/>
</dbReference>
<feature type="binding site" evidence="6">
    <location>
        <position position="155"/>
    </location>
    <ligand>
        <name>Mn(2+)</name>
        <dbReference type="ChEBI" id="CHEBI:29035"/>
        <label>1</label>
    </ligand>
</feature>
<dbReference type="PIRSF" id="PIRSF036979">
    <property type="entry name" value="Arginase"/>
    <property type="match status" value="1"/>
</dbReference>
<evidence type="ECO:0000256" key="2">
    <source>
        <dbReference type="ARBA" id="ARBA00022801"/>
    </source>
</evidence>
<feature type="binding site" evidence="6">
    <location>
        <position position="151"/>
    </location>
    <ligand>
        <name>Mn(2+)</name>
        <dbReference type="ChEBI" id="CHEBI:29035"/>
        <label>1</label>
    </ligand>
</feature>
<dbReference type="EMBL" id="SLVV01000002">
    <property type="protein sequence ID" value="TCN27142.1"/>
    <property type="molecule type" value="Genomic_DNA"/>
</dbReference>
<feature type="binding site" evidence="6">
    <location>
        <position position="245"/>
    </location>
    <ligand>
        <name>Mn(2+)</name>
        <dbReference type="ChEBI" id="CHEBI:29035"/>
        <label>1</label>
    </ligand>
</feature>
<evidence type="ECO:0000313" key="10">
    <source>
        <dbReference type="Proteomes" id="UP000295689"/>
    </source>
</evidence>
<dbReference type="PROSITE" id="PS51409">
    <property type="entry name" value="ARGINASE_2"/>
    <property type="match status" value="1"/>
</dbReference>
<evidence type="ECO:0000256" key="8">
    <source>
        <dbReference type="RuleBase" id="RU003684"/>
    </source>
</evidence>
<keyword evidence="1 6" id="KW-0479">Metal-binding</keyword>
<dbReference type="NCBIfam" id="TIGR01227">
    <property type="entry name" value="hutG"/>
    <property type="match status" value="1"/>
</dbReference>
<dbReference type="RefSeq" id="WP_132001675.1">
    <property type="nucleotide sequence ID" value="NZ_JABUHM010000001.1"/>
</dbReference>
<protein>
    <recommendedName>
        <fullName evidence="5">Formimidoylglutamase</fullName>
        <ecNumber evidence="5">3.5.3.8</ecNumber>
    </recommendedName>
</protein>
<accession>A0A4R2BKS8</accession>
<evidence type="ECO:0000256" key="1">
    <source>
        <dbReference type="ARBA" id="ARBA00022723"/>
    </source>
</evidence>
<dbReference type="PRINTS" id="PR00116">
    <property type="entry name" value="ARGINASE"/>
</dbReference>
<gene>
    <name evidence="9" type="ORF">EV146_10283</name>
</gene>
<keyword evidence="10" id="KW-1185">Reference proteome</keyword>
<evidence type="ECO:0000256" key="7">
    <source>
        <dbReference type="PROSITE-ProRule" id="PRU00742"/>
    </source>
</evidence>
<feature type="binding site" evidence="6">
    <location>
        <position position="243"/>
    </location>
    <ligand>
        <name>Mn(2+)</name>
        <dbReference type="ChEBI" id="CHEBI:29035"/>
        <label>1</label>
    </ligand>
</feature>
<comment type="cofactor">
    <cofactor evidence="6">
        <name>Mn(2+)</name>
        <dbReference type="ChEBI" id="CHEBI:29035"/>
    </cofactor>
    <text evidence="6">Binds 2 manganese ions per subunit.</text>
</comment>
<proteinExistence type="inferred from homology"/>
<dbReference type="InterPro" id="IPR020855">
    <property type="entry name" value="Ureohydrolase_Mn_BS"/>
</dbReference>
<organism evidence="9 10">
    <name type="scientific">Mesobacillus foraminis</name>
    <dbReference type="NCBI Taxonomy" id="279826"/>
    <lineage>
        <taxon>Bacteria</taxon>
        <taxon>Bacillati</taxon>
        <taxon>Bacillota</taxon>
        <taxon>Bacilli</taxon>
        <taxon>Bacillales</taxon>
        <taxon>Bacillaceae</taxon>
        <taxon>Mesobacillus</taxon>
    </lineage>
</organism>